<evidence type="ECO:0000313" key="14">
    <source>
        <dbReference type="Proteomes" id="UP000032680"/>
    </source>
</evidence>
<dbReference type="EMBL" id="BANB01000066">
    <property type="protein sequence ID" value="GAN76159.1"/>
    <property type="molecule type" value="Genomic_DNA"/>
</dbReference>
<dbReference type="SUPFAM" id="SSF111369">
    <property type="entry name" value="HlyD-like secretion proteins"/>
    <property type="match status" value="1"/>
</dbReference>
<evidence type="ECO:0000256" key="4">
    <source>
        <dbReference type="ARBA" id="ARBA00022519"/>
    </source>
</evidence>
<dbReference type="GO" id="GO:1990281">
    <property type="term" value="C:efflux pump complex"/>
    <property type="evidence" value="ECO:0007669"/>
    <property type="project" value="TreeGrafter"/>
</dbReference>
<dbReference type="RefSeq" id="WP_052945109.1">
    <property type="nucleotide sequence ID" value="NZ_BANB01000066.1"/>
</dbReference>
<feature type="coiled-coil region" evidence="6">
    <location>
        <begin position="125"/>
        <end position="190"/>
    </location>
</feature>
<dbReference type="GO" id="GO:0015562">
    <property type="term" value="F:efflux transmembrane transporter activity"/>
    <property type="evidence" value="ECO:0007669"/>
    <property type="project" value="TreeGrafter"/>
</dbReference>
<dbReference type="InterPro" id="IPR058624">
    <property type="entry name" value="MdtA-like_HH"/>
</dbReference>
<dbReference type="InterPro" id="IPR058626">
    <property type="entry name" value="MdtA-like_b-barrel"/>
</dbReference>
<feature type="transmembrane region" description="Helical" evidence="8">
    <location>
        <begin position="21"/>
        <end position="44"/>
    </location>
</feature>
<feature type="compositionally biased region" description="Low complexity" evidence="7">
    <location>
        <begin position="397"/>
        <end position="413"/>
    </location>
</feature>
<evidence type="ECO:0000256" key="6">
    <source>
        <dbReference type="SAM" id="Coils"/>
    </source>
</evidence>
<dbReference type="Proteomes" id="UP000032680">
    <property type="component" value="Unassembled WGS sequence"/>
</dbReference>
<keyword evidence="4" id="KW-0997">Cell inner membrane</keyword>
<feature type="domain" description="Multidrug resistance protein MdtA-like beta-barrel" evidence="11">
    <location>
        <begin position="231"/>
        <end position="321"/>
    </location>
</feature>
<feature type="domain" description="Multidrug resistance protein MdtA-like barrel-sandwich hybrid" evidence="10">
    <location>
        <begin position="86"/>
        <end position="226"/>
    </location>
</feature>
<keyword evidence="8" id="KW-1133">Transmembrane helix</keyword>
<dbReference type="OrthoDB" id="9783047at2"/>
<keyword evidence="6" id="KW-0175">Coiled coil</keyword>
<dbReference type="Gene3D" id="2.40.30.170">
    <property type="match status" value="1"/>
</dbReference>
<dbReference type="InterPro" id="IPR058637">
    <property type="entry name" value="YknX-like_C"/>
</dbReference>
<dbReference type="InterPro" id="IPR006143">
    <property type="entry name" value="RND_pump_MFP"/>
</dbReference>
<dbReference type="Pfam" id="PF25989">
    <property type="entry name" value="YknX_C"/>
    <property type="match status" value="1"/>
</dbReference>
<dbReference type="Gene3D" id="2.40.420.20">
    <property type="match status" value="1"/>
</dbReference>
<dbReference type="NCBIfam" id="TIGR01730">
    <property type="entry name" value="RND_mfp"/>
    <property type="match status" value="1"/>
</dbReference>
<evidence type="ECO:0000256" key="5">
    <source>
        <dbReference type="ARBA" id="ARBA00023136"/>
    </source>
</evidence>
<evidence type="ECO:0000256" key="8">
    <source>
        <dbReference type="SAM" id="Phobius"/>
    </source>
</evidence>
<reference evidence="13 14" key="1">
    <citation type="submission" date="2012-11" db="EMBL/GenBank/DDBJ databases">
        <title>Whole genome sequence of Acidisphaera rubrifaciens HS-AP3.</title>
        <authorList>
            <person name="Azuma Y."/>
            <person name="Higashiura N."/>
            <person name="Hirakawa H."/>
            <person name="Matsushita K."/>
        </authorList>
    </citation>
    <scope>NUCLEOTIDE SEQUENCE [LARGE SCALE GENOMIC DNA]</scope>
    <source>
        <strain evidence="13 14">HS-AP3</strain>
    </source>
</reference>
<dbReference type="InterPro" id="IPR058625">
    <property type="entry name" value="MdtA-like_BSH"/>
</dbReference>
<dbReference type="AlphaFoldDB" id="A0A0D6P5L6"/>
<evidence type="ECO:0000256" key="1">
    <source>
        <dbReference type="ARBA" id="ARBA00004236"/>
    </source>
</evidence>
<evidence type="ECO:0000256" key="2">
    <source>
        <dbReference type="ARBA" id="ARBA00009477"/>
    </source>
</evidence>
<evidence type="ECO:0000259" key="10">
    <source>
        <dbReference type="Pfam" id="PF25917"/>
    </source>
</evidence>
<evidence type="ECO:0000313" key="13">
    <source>
        <dbReference type="EMBL" id="GAN76159.1"/>
    </source>
</evidence>
<dbReference type="PANTHER" id="PTHR30469">
    <property type="entry name" value="MULTIDRUG RESISTANCE PROTEIN MDTA"/>
    <property type="match status" value="1"/>
</dbReference>
<accession>A0A0D6P5L6</accession>
<feature type="region of interest" description="Disordered" evidence="7">
    <location>
        <begin position="395"/>
        <end position="428"/>
    </location>
</feature>
<gene>
    <name evidence="13" type="ORF">Asru_0066_02</name>
</gene>
<name>A0A0D6P5L6_9PROT</name>
<keyword evidence="14" id="KW-1185">Reference proteome</keyword>
<comment type="similarity">
    <text evidence="2">Belongs to the membrane fusion protein (MFP) (TC 8.A.1) family.</text>
</comment>
<dbReference type="Pfam" id="PF25917">
    <property type="entry name" value="BSH_RND"/>
    <property type="match status" value="1"/>
</dbReference>
<keyword evidence="5 8" id="KW-0472">Membrane</keyword>
<evidence type="ECO:0000256" key="3">
    <source>
        <dbReference type="ARBA" id="ARBA00022475"/>
    </source>
</evidence>
<keyword evidence="8" id="KW-0812">Transmembrane</keyword>
<comment type="subcellular location">
    <subcellularLocation>
        <location evidence="1">Cell membrane</location>
    </subcellularLocation>
</comment>
<evidence type="ECO:0000259" key="9">
    <source>
        <dbReference type="Pfam" id="PF25876"/>
    </source>
</evidence>
<feature type="domain" description="YknX-like C-terminal permuted SH3-like" evidence="12">
    <location>
        <begin position="326"/>
        <end position="395"/>
    </location>
</feature>
<keyword evidence="3" id="KW-1003">Cell membrane</keyword>
<dbReference type="Pfam" id="PF25944">
    <property type="entry name" value="Beta-barrel_RND"/>
    <property type="match status" value="1"/>
</dbReference>
<protein>
    <submittedName>
        <fullName evidence="13">Multidrug resistance efflux pump acriflavin resistance protein HlyD/AcrB/AcrD/AcrF</fullName>
    </submittedName>
</protein>
<evidence type="ECO:0000259" key="12">
    <source>
        <dbReference type="Pfam" id="PF25989"/>
    </source>
</evidence>
<evidence type="ECO:0000259" key="11">
    <source>
        <dbReference type="Pfam" id="PF25944"/>
    </source>
</evidence>
<dbReference type="Pfam" id="PF25876">
    <property type="entry name" value="HH_MFP_RND"/>
    <property type="match status" value="1"/>
</dbReference>
<feature type="domain" description="Multidrug resistance protein MdtA-like alpha-helical hairpin" evidence="9">
    <location>
        <begin position="125"/>
        <end position="194"/>
    </location>
</feature>
<sequence length="428" mass="44680">MDVLPRADDDRRLAPPRRGGWRRAGMAVLCLLLAAGIVWAIAFWPRHDPAAARAAPPVPVVAATSRRADVPVWLDGLGTVQASASVSIHVMADGPLVEVDFHEGQHVHRGELLARIDPRPYQAALDQATAKKAQDEATLANARLDLARYEKLAKNAYTSAQTADTQRATVAQLEAQLRQDQAQVDTARTNLSYTTITAPIDGRAGFRSVDVGNIVHPTDTTPLTVISQMRPVDVVLTLPQQDLPAISAAMAAGAPEAVAMRDAADGDAADGDATPLDRGTLAVLDNSVDSATGTIRLKATFPNARRALWPGAFVTVRVHVATLRQVVVVPPGAVLRGPAGAYVYVIDDAGIAHRRAVTTGHADLHAIVITAGLDAGQRIAVEGAARLSDGARVSVMPDAAGPDAAGPVPDGAPNGTPDRTPDGARAPG</sequence>
<evidence type="ECO:0000256" key="7">
    <source>
        <dbReference type="SAM" id="MobiDB-lite"/>
    </source>
</evidence>
<organism evidence="13 14">
    <name type="scientific">Acidisphaera rubrifaciens HS-AP3</name>
    <dbReference type="NCBI Taxonomy" id="1231350"/>
    <lineage>
        <taxon>Bacteria</taxon>
        <taxon>Pseudomonadati</taxon>
        <taxon>Pseudomonadota</taxon>
        <taxon>Alphaproteobacteria</taxon>
        <taxon>Acetobacterales</taxon>
        <taxon>Acetobacteraceae</taxon>
        <taxon>Acidisphaera</taxon>
    </lineage>
</organism>
<dbReference type="PANTHER" id="PTHR30469:SF12">
    <property type="entry name" value="MULTIDRUG RESISTANCE PROTEIN MDTA"/>
    <property type="match status" value="1"/>
</dbReference>
<comment type="caution">
    <text evidence="13">The sequence shown here is derived from an EMBL/GenBank/DDBJ whole genome shotgun (WGS) entry which is preliminary data.</text>
</comment>
<dbReference type="Gene3D" id="2.40.50.100">
    <property type="match status" value="1"/>
</dbReference>
<dbReference type="Gene3D" id="1.10.287.470">
    <property type="entry name" value="Helix hairpin bin"/>
    <property type="match status" value="1"/>
</dbReference>
<proteinExistence type="inferred from homology"/>